<dbReference type="PANTHER" id="PTHR12801:SF45">
    <property type="entry name" value="RNA EXONUCLEASE 4"/>
    <property type="match status" value="1"/>
</dbReference>
<reference evidence="4 5" key="1">
    <citation type="journal article" date="2016" name="Mol. Biol. Evol.">
        <title>Comparative Genomics of Early-Diverging Mushroom-Forming Fungi Provides Insights into the Origins of Lignocellulose Decay Capabilities.</title>
        <authorList>
            <person name="Nagy L.G."/>
            <person name="Riley R."/>
            <person name="Tritt A."/>
            <person name="Adam C."/>
            <person name="Daum C."/>
            <person name="Floudas D."/>
            <person name="Sun H."/>
            <person name="Yadav J.S."/>
            <person name="Pangilinan J."/>
            <person name="Larsson K.H."/>
            <person name="Matsuura K."/>
            <person name="Barry K."/>
            <person name="Labutti K."/>
            <person name="Kuo R."/>
            <person name="Ohm R.A."/>
            <person name="Bhattacharya S.S."/>
            <person name="Shirouzu T."/>
            <person name="Yoshinaga Y."/>
            <person name="Martin F.M."/>
            <person name="Grigoriev I.V."/>
            <person name="Hibbett D.S."/>
        </authorList>
    </citation>
    <scope>NUCLEOTIDE SEQUENCE [LARGE SCALE GENOMIC DNA]</scope>
    <source>
        <strain evidence="4 5">HHB12733</strain>
    </source>
</reference>
<evidence type="ECO:0000313" key="4">
    <source>
        <dbReference type="EMBL" id="KZT57809.1"/>
    </source>
</evidence>
<dbReference type="PANTHER" id="PTHR12801">
    <property type="entry name" value="RNA EXONUCLEASE REXO1 / RECO3 FAMILY MEMBER-RELATED"/>
    <property type="match status" value="1"/>
</dbReference>
<sequence>MIGHGGTIPQLARVTLVDYHGQIIYDLWIRPQSPITGPVRNQTFPNEGAERMCMLYPSLSSFEEVQALIGEVLEDRIIVGHSLWESLSILGLSHPAALTRDVELYWPFRNRLNLQTHVRLQTLIWHFMRRHIQRNRMDSLENARAQIDLYRSVEREWEGYIHHNMWPCELPPPRWARCYT</sequence>
<organism evidence="4 5">
    <name type="scientific">Calocera cornea HHB12733</name>
    <dbReference type="NCBI Taxonomy" id="1353952"/>
    <lineage>
        <taxon>Eukaryota</taxon>
        <taxon>Fungi</taxon>
        <taxon>Dikarya</taxon>
        <taxon>Basidiomycota</taxon>
        <taxon>Agaricomycotina</taxon>
        <taxon>Dacrymycetes</taxon>
        <taxon>Dacrymycetales</taxon>
        <taxon>Dacrymycetaceae</taxon>
        <taxon>Calocera</taxon>
    </lineage>
</organism>
<dbReference type="InterPro" id="IPR012337">
    <property type="entry name" value="RNaseH-like_sf"/>
</dbReference>
<evidence type="ECO:0000256" key="3">
    <source>
        <dbReference type="ARBA" id="ARBA00022839"/>
    </source>
</evidence>
<dbReference type="AlphaFoldDB" id="A0A165GAA9"/>
<dbReference type="GO" id="GO:0005634">
    <property type="term" value="C:nucleus"/>
    <property type="evidence" value="ECO:0007669"/>
    <property type="project" value="TreeGrafter"/>
</dbReference>
<dbReference type="Proteomes" id="UP000076842">
    <property type="component" value="Unassembled WGS sequence"/>
</dbReference>
<dbReference type="InterPro" id="IPR047021">
    <property type="entry name" value="REXO1/3/4-like"/>
</dbReference>
<keyword evidence="3" id="KW-0269">Exonuclease</keyword>
<dbReference type="Gene3D" id="3.30.420.10">
    <property type="entry name" value="Ribonuclease H-like superfamily/Ribonuclease H"/>
    <property type="match status" value="1"/>
</dbReference>
<evidence type="ECO:0008006" key="6">
    <source>
        <dbReference type="Google" id="ProtNLM"/>
    </source>
</evidence>
<protein>
    <recommendedName>
        <fullName evidence="6">Exonuclease domain-containing protein</fullName>
    </recommendedName>
</protein>
<proteinExistence type="predicted"/>
<dbReference type="InParanoid" id="A0A165GAA9"/>
<dbReference type="STRING" id="1353952.A0A165GAA9"/>
<name>A0A165GAA9_9BASI</name>
<evidence type="ECO:0000313" key="5">
    <source>
        <dbReference type="Proteomes" id="UP000076842"/>
    </source>
</evidence>
<dbReference type="EMBL" id="KV423958">
    <property type="protein sequence ID" value="KZT57809.1"/>
    <property type="molecule type" value="Genomic_DNA"/>
</dbReference>
<dbReference type="SUPFAM" id="SSF53098">
    <property type="entry name" value="Ribonuclease H-like"/>
    <property type="match status" value="1"/>
</dbReference>
<evidence type="ECO:0000256" key="2">
    <source>
        <dbReference type="ARBA" id="ARBA00022801"/>
    </source>
</evidence>
<accession>A0A165GAA9</accession>
<evidence type="ECO:0000256" key="1">
    <source>
        <dbReference type="ARBA" id="ARBA00022722"/>
    </source>
</evidence>
<dbReference type="GO" id="GO:0003676">
    <property type="term" value="F:nucleic acid binding"/>
    <property type="evidence" value="ECO:0007669"/>
    <property type="project" value="InterPro"/>
</dbReference>
<keyword evidence="2" id="KW-0378">Hydrolase</keyword>
<dbReference type="OrthoDB" id="8191639at2759"/>
<dbReference type="InterPro" id="IPR036397">
    <property type="entry name" value="RNaseH_sf"/>
</dbReference>
<dbReference type="GO" id="GO:0004527">
    <property type="term" value="F:exonuclease activity"/>
    <property type="evidence" value="ECO:0007669"/>
    <property type="project" value="UniProtKB-KW"/>
</dbReference>
<keyword evidence="1" id="KW-0540">Nuclease</keyword>
<gene>
    <name evidence="4" type="ORF">CALCODRAFT_433535</name>
</gene>
<keyword evidence="5" id="KW-1185">Reference proteome</keyword>